<name>K4KYT3_SIMAS</name>
<dbReference type="AlphaFoldDB" id="K4KYT3"/>
<gene>
    <name evidence="2" type="ordered locus">M5M_09560</name>
</gene>
<keyword evidence="1" id="KW-0732">Signal</keyword>
<reference evidence="2 3" key="1">
    <citation type="journal article" date="2013" name="Genome Announc.">
        <title>Complete genome sequence of Simiduia agarivorans SA1(T), a marine bacterium able to degrade a variety of polysaccharides.</title>
        <authorList>
            <person name="Lin S.Y."/>
            <person name="Shieh W.Y."/>
            <person name="Chen J.S."/>
            <person name="Tang S.L."/>
        </authorList>
    </citation>
    <scope>NUCLEOTIDE SEQUENCE [LARGE SCALE GENOMIC DNA]</scope>
    <source>
        <strain evidence="3">DSM 21679 / JCM 13881 / BCRC 17597 / SA1</strain>
    </source>
</reference>
<dbReference type="EMBL" id="CP003746">
    <property type="protein sequence ID" value="AFU99097.1"/>
    <property type="molecule type" value="Genomic_DNA"/>
</dbReference>
<evidence type="ECO:0008006" key="4">
    <source>
        <dbReference type="Google" id="ProtNLM"/>
    </source>
</evidence>
<evidence type="ECO:0000313" key="3">
    <source>
        <dbReference type="Proteomes" id="UP000000466"/>
    </source>
</evidence>
<evidence type="ECO:0000313" key="2">
    <source>
        <dbReference type="EMBL" id="AFU99097.1"/>
    </source>
</evidence>
<dbReference type="KEGG" id="saga:M5M_09560"/>
<evidence type="ECO:0000256" key="1">
    <source>
        <dbReference type="SAM" id="SignalP"/>
    </source>
</evidence>
<dbReference type="RefSeq" id="WP_015047261.1">
    <property type="nucleotide sequence ID" value="NC_018868.3"/>
</dbReference>
<protein>
    <recommendedName>
        <fullName evidence="4">Lipoprotein</fullName>
    </recommendedName>
</protein>
<accession>K4KYT3</accession>
<keyword evidence="3" id="KW-1185">Reference proteome</keyword>
<organism evidence="2 3">
    <name type="scientific">Simiduia agarivorans (strain DSM 21679 / JCM 13881 / BCRC 17597 / SA1)</name>
    <dbReference type="NCBI Taxonomy" id="1117647"/>
    <lineage>
        <taxon>Bacteria</taxon>
        <taxon>Pseudomonadati</taxon>
        <taxon>Pseudomonadota</taxon>
        <taxon>Gammaproteobacteria</taxon>
        <taxon>Cellvibrionales</taxon>
        <taxon>Cellvibrionaceae</taxon>
        <taxon>Simiduia</taxon>
    </lineage>
</organism>
<sequence>MKVRTLATTLLMTFAASATFAATCDNAALPAMPGIPAADERSFESMLAAQNDVKTYVTASKEYLKCVRSSSRHNALVDQIYAVADEYNTALAEFQASTR</sequence>
<dbReference type="Proteomes" id="UP000000466">
    <property type="component" value="Chromosome"/>
</dbReference>
<dbReference type="STRING" id="1117647.M5M_09560"/>
<dbReference type="HOGENOM" id="CLU_2318561_0_0_6"/>
<proteinExistence type="predicted"/>
<feature type="chain" id="PRO_5003878657" description="Lipoprotein" evidence="1">
    <location>
        <begin position="22"/>
        <end position="99"/>
    </location>
</feature>
<feature type="signal peptide" evidence="1">
    <location>
        <begin position="1"/>
        <end position="21"/>
    </location>
</feature>